<evidence type="ECO:0000259" key="5">
    <source>
        <dbReference type="SMART" id="SM00485"/>
    </source>
</evidence>
<dbReference type="CDD" id="cd09906">
    <property type="entry name" value="H3TH_YEN1"/>
    <property type="match status" value="1"/>
</dbReference>
<feature type="region of interest" description="Disordered" evidence="3">
    <location>
        <begin position="694"/>
        <end position="791"/>
    </location>
</feature>
<evidence type="ECO:0000259" key="4">
    <source>
        <dbReference type="SMART" id="SM00484"/>
    </source>
</evidence>
<evidence type="ECO:0008006" key="8">
    <source>
        <dbReference type="Google" id="ProtNLM"/>
    </source>
</evidence>
<dbReference type="CDD" id="cd09870">
    <property type="entry name" value="PIN_YEN1"/>
    <property type="match status" value="1"/>
</dbReference>
<dbReference type="Proteomes" id="UP000620104">
    <property type="component" value="Unassembled WGS sequence"/>
</dbReference>
<dbReference type="Pfam" id="PF00752">
    <property type="entry name" value="XPG_N"/>
    <property type="match status" value="1"/>
</dbReference>
<name>A0A8H3TYI4_9TREE</name>
<reference evidence="6" key="1">
    <citation type="submission" date="2020-07" db="EMBL/GenBank/DDBJ databases">
        <title>Draft Genome Sequence of a Deep-Sea Yeast, Naganishia (Cryptococcus) liquefaciens strain N6.</title>
        <authorList>
            <person name="Han Y.W."/>
            <person name="Kajitani R."/>
            <person name="Morimoto H."/>
            <person name="Parhat M."/>
            <person name="Tsubouchi H."/>
            <person name="Bakenova O."/>
            <person name="Ogata M."/>
            <person name="Argunhan B."/>
            <person name="Aoki R."/>
            <person name="Kajiwara S."/>
            <person name="Itoh T."/>
            <person name="Iwasaki H."/>
        </authorList>
    </citation>
    <scope>NUCLEOTIDE SEQUENCE</scope>
    <source>
        <strain evidence="6">N6</strain>
    </source>
</reference>
<evidence type="ECO:0000256" key="2">
    <source>
        <dbReference type="ARBA" id="ARBA00022801"/>
    </source>
</evidence>
<protein>
    <recommendedName>
        <fullName evidence="8">XPG-I domain-containing protein</fullName>
    </recommendedName>
</protein>
<keyword evidence="2" id="KW-0378">Hydrolase</keyword>
<organism evidence="6 7">
    <name type="scientific">Naganishia liquefaciens</name>
    <dbReference type="NCBI Taxonomy" id="104408"/>
    <lineage>
        <taxon>Eukaryota</taxon>
        <taxon>Fungi</taxon>
        <taxon>Dikarya</taxon>
        <taxon>Basidiomycota</taxon>
        <taxon>Agaricomycotina</taxon>
        <taxon>Tremellomycetes</taxon>
        <taxon>Filobasidiales</taxon>
        <taxon>Filobasidiaceae</taxon>
        <taxon>Naganishia</taxon>
    </lineage>
</organism>
<feature type="region of interest" description="Disordered" evidence="3">
    <location>
        <begin position="392"/>
        <end position="450"/>
    </location>
</feature>
<dbReference type="AlphaFoldDB" id="A0A8H3TYI4"/>
<dbReference type="Pfam" id="PF00867">
    <property type="entry name" value="XPG_I"/>
    <property type="match status" value="1"/>
</dbReference>
<gene>
    <name evidence="6" type="ORF">NliqN6_5849</name>
</gene>
<dbReference type="Gene3D" id="3.40.50.1010">
    <property type="entry name" value="5'-nuclease"/>
    <property type="match status" value="2"/>
</dbReference>
<dbReference type="EMBL" id="BLZA01000043">
    <property type="protein sequence ID" value="GHJ89447.1"/>
    <property type="molecule type" value="Genomic_DNA"/>
</dbReference>
<dbReference type="Gene3D" id="1.10.150.20">
    <property type="entry name" value="5' to 3' exonuclease, C-terminal subdomain"/>
    <property type="match status" value="1"/>
</dbReference>
<feature type="domain" description="XPG-I" evidence="4">
    <location>
        <begin position="116"/>
        <end position="196"/>
    </location>
</feature>
<dbReference type="PANTHER" id="PTHR11081">
    <property type="entry name" value="FLAP ENDONUCLEASE FAMILY MEMBER"/>
    <property type="match status" value="1"/>
</dbReference>
<dbReference type="InterPro" id="IPR006085">
    <property type="entry name" value="XPG_DNA_repair_N"/>
</dbReference>
<evidence type="ECO:0000256" key="1">
    <source>
        <dbReference type="ARBA" id="ARBA00022722"/>
    </source>
</evidence>
<evidence type="ECO:0000313" key="7">
    <source>
        <dbReference type="Proteomes" id="UP000620104"/>
    </source>
</evidence>
<dbReference type="GO" id="GO:0006281">
    <property type="term" value="P:DNA repair"/>
    <property type="evidence" value="ECO:0007669"/>
    <property type="project" value="UniProtKB-ARBA"/>
</dbReference>
<feature type="compositionally biased region" description="Low complexity" evidence="3">
    <location>
        <begin position="428"/>
        <end position="437"/>
    </location>
</feature>
<dbReference type="PRINTS" id="PR00853">
    <property type="entry name" value="XPGRADSUPER"/>
</dbReference>
<dbReference type="GO" id="GO:0017108">
    <property type="term" value="F:5'-flap endonuclease activity"/>
    <property type="evidence" value="ECO:0007669"/>
    <property type="project" value="TreeGrafter"/>
</dbReference>
<dbReference type="SUPFAM" id="SSF47807">
    <property type="entry name" value="5' to 3' exonuclease, C-terminal subdomain"/>
    <property type="match status" value="1"/>
</dbReference>
<dbReference type="InterPro" id="IPR006086">
    <property type="entry name" value="XPG-I_dom"/>
</dbReference>
<dbReference type="SMART" id="SM00485">
    <property type="entry name" value="XPGN"/>
    <property type="match status" value="1"/>
</dbReference>
<evidence type="ECO:0000313" key="6">
    <source>
        <dbReference type="EMBL" id="GHJ89447.1"/>
    </source>
</evidence>
<dbReference type="InterPro" id="IPR006084">
    <property type="entry name" value="XPG/Rad2"/>
</dbReference>
<feature type="compositionally biased region" description="Polar residues" evidence="3">
    <location>
        <begin position="743"/>
        <end position="752"/>
    </location>
</feature>
<feature type="region of interest" description="Disordered" evidence="3">
    <location>
        <begin position="582"/>
        <end position="681"/>
    </location>
</feature>
<sequence>MGVKGLWEVLQPTAKAVPLTRLSLDALKANKDGYRALRIGIDASLWVFHAKSVPQSGLNPFIRTLFFKILKLLQYPILLLFVFDGPHKPAMKRGNKVGGRFGRGDRESMQFKLLLDEMGLEYWDAPGEAEAELAQFNSMGLIDAVLTDDVDALVFGATCVLRNPSRGLSGNASNLSSALPLSESREDYQVYRKEEIANANLRKNKDGEEDTVSMDVDGMILLALLVGGDYHPAGMPSCGPKIAMGLVQAGLGKELLTAYRTLPSEAFETYLQSFVESLRQELTTNAHGFLPGKRKALASKIPADFPSREVLEYYAKPRVSPPHEAWPGFGRRALGSAGAGFRGGRGDPRAWARACERFFEWGSKEEVGKRFRTLVWRGEVVQAVREKLGAPIGEAGFSPGEEAPRTKDQGSSSVAATGRPRTLSSYFASQSRGSASRGRTRSPLAGHFDSAFPAPRLKDIHGKRAHIATGHTAEYRVEYDPSEWNRLIQDSMDGTRLQSTELTAEERQALDMVAAPGTGSTTSEAGSSSALSEDDTVATPRRTRQKKQVDLDSNDKVWIPVEIIQLGFPEWEQTYLRKLRDKEEASKTPKKRAPRAATQATQRSPKNPARAKAATSSQQATVTNWFDSGKPSTIIKPSTPVKPLKMGMASKTRASKNAPIEIIDLSDSPEPPPRSRASSVGSAVIAIGTSIIEIGSSSPMSTGPAGKDKSEVAPHPSNLDMSDTSGDESSGEGYPEWLHASSKPRSCDSSPDATPKIRTRSKPRNVVSSPMRVDTPPPAKTHSEARVVTTRHPQSLRIDKEHELTPTAMLRVVRQSRQDIVAGSVEADAVESLSHTGTSVIQKQHPQEVRRNVSPINARPSMARKVTRKARLPPAFVPTTTERSSLTEIALASTATTMSKDTPPISNTLMGYFKPAAKSYVPIPKAKPTVYRLVKETEEAEYYMPDYA</sequence>
<feature type="compositionally biased region" description="Low complexity" evidence="3">
    <location>
        <begin position="515"/>
        <end position="531"/>
    </location>
</feature>
<comment type="caution">
    <text evidence="6">The sequence shown here is derived from an EMBL/GenBank/DDBJ whole genome shotgun (WGS) entry which is preliminary data.</text>
</comment>
<dbReference type="PANTHER" id="PTHR11081:SF75">
    <property type="entry name" value="ENDONUCLEASE, PUTATIVE (AFU_ORTHOLOGUE AFUA_3G13260)-RELATED"/>
    <property type="match status" value="1"/>
</dbReference>
<dbReference type="SMART" id="SM00484">
    <property type="entry name" value="XPGI"/>
    <property type="match status" value="1"/>
</dbReference>
<feature type="domain" description="XPG N-terminal" evidence="5">
    <location>
        <begin position="1"/>
        <end position="106"/>
    </location>
</feature>
<dbReference type="Pfam" id="PF18380">
    <property type="entry name" value="GEN1_C"/>
    <property type="match status" value="1"/>
</dbReference>
<proteinExistence type="predicted"/>
<dbReference type="SUPFAM" id="SSF88723">
    <property type="entry name" value="PIN domain-like"/>
    <property type="match status" value="1"/>
</dbReference>
<feature type="compositionally biased region" description="Polar residues" evidence="3">
    <location>
        <begin position="614"/>
        <end position="626"/>
    </location>
</feature>
<dbReference type="OrthoDB" id="2959108at2759"/>
<feature type="region of interest" description="Disordered" evidence="3">
    <location>
        <begin position="515"/>
        <end position="550"/>
    </location>
</feature>
<keyword evidence="7" id="KW-1185">Reference proteome</keyword>
<accession>A0A8H3TYI4</accession>
<keyword evidence="1" id="KW-0540">Nuclease</keyword>
<dbReference type="InterPro" id="IPR029060">
    <property type="entry name" value="PIN-like_dom_sf"/>
</dbReference>
<dbReference type="GO" id="GO:0008821">
    <property type="term" value="F:crossover junction DNA endonuclease activity"/>
    <property type="evidence" value="ECO:0007669"/>
    <property type="project" value="InterPro"/>
</dbReference>
<evidence type="ECO:0000256" key="3">
    <source>
        <dbReference type="SAM" id="MobiDB-lite"/>
    </source>
</evidence>
<dbReference type="InterPro" id="IPR037316">
    <property type="entry name" value="Yen1_H3TH"/>
</dbReference>
<dbReference type="InterPro" id="IPR041177">
    <property type="entry name" value="GEN1_C"/>
</dbReference>
<dbReference type="InterPro" id="IPR036279">
    <property type="entry name" value="5-3_exonuclease_C_sf"/>
</dbReference>